<dbReference type="Proteomes" id="UP000297527">
    <property type="component" value="Unassembled WGS sequence"/>
</dbReference>
<proteinExistence type="predicted"/>
<feature type="region of interest" description="Disordered" evidence="1">
    <location>
        <begin position="1"/>
        <end position="30"/>
    </location>
</feature>
<dbReference type="EMBL" id="PQXN01000176">
    <property type="protein sequence ID" value="TGO50785.1"/>
    <property type="molecule type" value="Genomic_DNA"/>
</dbReference>
<keyword evidence="3" id="KW-1185">Reference proteome</keyword>
<evidence type="ECO:0000313" key="3">
    <source>
        <dbReference type="Proteomes" id="UP000297527"/>
    </source>
</evidence>
<gene>
    <name evidence="2" type="ORF">BCON_0176g00180</name>
</gene>
<dbReference type="AlphaFoldDB" id="A0A4Z1HPQ5"/>
<dbReference type="OrthoDB" id="3766406at2759"/>
<protein>
    <submittedName>
        <fullName evidence="2">Uncharacterized protein</fullName>
    </submittedName>
</protein>
<reference evidence="2 3" key="1">
    <citation type="submission" date="2017-12" db="EMBL/GenBank/DDBJ databases">
        <title>Comparative genomics of Botrytis spp.</title>
        <authorList>
            <person name="Valero-Jimenez C.A."/>
            <person name="Tapia P."/>
            <person name="Veloso J."/>
            <person name="Silva-Moreno E."/>
            <person name="Staats M."/>
            <person name="Valdes J.H."/>
            <person name="Van Kan J.A.L."/>
        </authorList>
    </citation>
    <scope>NUCLEOTIDE SEQUENCE [LARGE SCALE GENOMIC DNA]</scope>
    <source>
        <strain evidence="2 3">MUCL11595</strain>
    </source>
</reference>
<feature type="compositionally biased region" description="Basic and acidic residues" evidence="1">
    <location>
        <begin position="17"/>
        <end position="29"/>
    </location>
</feature>
<organism evidence="2 3">
    <name type="scientific">Botryotinia convoluta</name>
    <dbReference type="NCBI Taxonomy" id="54673"/>
    <lineage>
        <taxon>Eukaryota</taxon>
        <taxon>Fungi</taxon>
        <taxon>Dikarya</taxon>
        <taxon>Ascomycota</taxon>
        <taxon>Pezizomycotina</taxon>
        <taxon>Leotiomycetes</taxon>
        <taxon>Helotiales</taxon>
        <taxon>Sclerotiniaceae</taxon>
        <taxon>Botryotinia</taxon>
    </lineage>
</organism>
<evidence type="ECO:0000256" key="1">
    <source>
        <dbReference type="SAM" id="MobiDB-lite"/>
    </source>
</evidence>
<comment type="caution">
    <text evidence="2">The sequence shown here is derived from an EMBL/GenBank/DDBJ whole genome shotgun (WGS) entry which is preliminary data.</text>
</comment>
<sequence length="451" mass="51894">MGNTKSPDISMDTVALPEKDPRISTDDRQSLSPVTSFIGDPALVLDLRLLTLEPSTNPTKIAPQTPKPKNICGLTIDVLVYLADSLPPDTAALLSISCKAMWRTLGSKYVEALNKPYRVASFPVHAMYRRNLNIQLYRSYRYNFLRLLARDLPNYITCYPCNKLHMIDLAYGQRLLVKACAFHVDNALPLLGGSASFHILQTAMKRYHQSYSTLSIPLYDETNTFLSEMFQLVEYSRETIQISHTTNSLIFRKQRILLLPANHHYPFYKNSSVTTPISTSWDYPICPHLKWDCFYDFRARQLSVSDRSLTSARFQSCDYCMTDYHVAVQDRKEEGDALYLTLWQDLGSGESAREFNWQNAIANVTSQDMQGKDKVSRYQYEHGSICEAFEGVPGEKYKFDKSMTQQDWKIVNKHPVSKARHVQRKRRKGEKKFPLTILTARDNAMVRSWFE</sequence>
<evidence type="ECO:0000313" key="2">
    <source>
        <dbReference type="EMBL" id="TGO50785.1"/>
    </source>
</evidence>
<accession>A0A4Z1HPQ5</accession>
<name>A0A4Z1HPQ5_9HELO</name>